<dbReference type="RefSeq" id="WP_345136701.1">
    <property type="nucleotide sequence ID" value="NZ_BAABAT010000037.1"/>
</dbReference>
<evidence type="ECO:0000313" key="3">
    <source>
        <dbReference type="Proteomes" id="UP001500620"/>
    </source>
</evidence>
<evidence type="ECO:0008006" key="4">
    <source>
        <dbReference type="Google" id="ProtNLM"/>
    </source>
</evidence>
<sequence length="244" mass="24719">MSDYRPVFDAPAGAPRPLPWLLAVLLLLGAGAAIDRWVLPHHPAAAGPATTSTAEPGPPAADAGQLPATARGAGDAAARLETLLADAMQHPADEARPRIAAVIAPDASGLADQLAGGAPAATPTGASTVVRQTLVARVWTQDAANPAVLAVGTRIEVQTYGLALLGTDTNGTGAAPTTALTGGWTVHDLTVELTDTGWRLVALKTPVPAPPPDVRGTLRDGSPRDLQLLTRVLGPDSWTPGTPA</sequence>
<proteinExistence type="predicted"/>
<comment type="caution">
    <text evidence="2">The sequence shown here is derived from an EMBL/GenBank/DDBJ whole genome shotgun (WGS) entry which is preliminary data.</text>
</comment>
<reference evidence="3" key="1">
    <citation type="journal article" date="2019" name="Int. J. Syst. Evol. Microbiol.">
        <title>The Global Catalogue of Microorganisms (GCM) 10K type strain sequencing project: providing services to taxonomists for standard genome sequencing and annotation.</title>
        <authorList>
            <consortium name="The Broad Institute Genomics Platform"/>
            <consortium name="The Broad Institute Genome Sequencing Center for Infectious Disease"/>
            <person name="Wu L."/>
            <person name="Ma J."/>
        </authorList>
    </citation>
    <scope>NUCLEOTIDE SEQUENCE [LARGE SCALE GENOMIC DNA]</scope>
    <source>
        <strain evidence="3">JCM 17441</strain>
    </source>
</reference>
<name>A0ABP8DMR6_9ACTN</name>
<dbReference type="Proteomes" id="UP001500620">
    <property type="component" value="Unassembled WGS sequence"/>
</dbReference>
<feature type="region of interest" description="Disordered" evidence="1">
    <location>
        <begin position="46"/>
        <end position="67"/>
    </location>
</feature>
<organism evidence="2 3">
    <name type="scientific">Dactylosporangium darangshiense</name>
    <dbReference type="NCBI Taxonomy" id="579108"/>
    <lineage>
        <taxon>Bacteria</taxon>
        <taxon>Bacillati</taxon>
        <taxon>Actinomycetota</taxon>
        <taxon>Actinomycetes</taxon>
        <taxon>Micromonosporales</taxon>
        <taxon>Micromonosporaceae</taxon>
        <taxon>Dactylosporangium</taxon>
    </lineage>
</organism>
<feature type="compositionally biased region" description="Low complexity" evidence="1">
    <location>
        <begin position="46"/>
        <end position="55"/>
    </location>
</feature>
<accession>A0ABP8DMR6</accession>
<gene>
    <name evidence="2" type="ORF">GCM10022255_085880</name>
</gene>
<evidence type="ECO:0000313" key="2">
    <source>
        <dbReference type="EMBL" id="GAA4259797.1"/>
    </source>
</evidence>
<protein>
    <recommendedName>
        <fullName evidence="4">Integral membrane protein</fullName>
    </recommendedName>
</protein>
<keyword evidence="3" id="KW-1185">Reference proteome</keyword>
<evidence type="ECO:0000256" key="1">
    <source>
        <dbReference type="SAM" id="MobiDB-lite"/>
    </source>
</evidence>
<dbReference type="EMBL" id="BAABAT010000037">
    <property type="protein sequence ID" value="GAA4259797.1"/>
    <property type="molecule type" value="Genomic_DNA"/>
</dbReference>